<keyword evidence="2" id="KW-1185">Reference proteome</keyword>
<protein>
    <submittedName>
        <fullName evidence="1">Uncharacterized protein</fullName>
    </submittedName>
</protein>
<evidence type="ECO:0000313" key="2">
    <source>
        <dbReference type="Proteomes" id="UP001222932"/>
    </source>
</evidence>
<comment type="caution">
    <text evidence="1">The sequence shown here is derived from an EMBL/GenBank/DDBJ whole genome shotgun (WGS) entry which is preliminary data.</text>
</comment>
<organism evidence="1 2">
    <name type="scientific">Cutaneotrichosporon spelunceum</name>
    <dbReference type="NCBI Taxonomy" id="1672016"/>
    <lineage>
        <taxon>Eukaryota</taxon>
        <taxon>Fungi</taxon>
        <taxon>Dikarya</taxon>
        <taxon>Basidiomycota</taxon>
        <taxon>Agaricomycotina</taxon>
        <taxon>Tremellomycetes</taxon>
        <taxon>Trichosporonales</taxon>
        <taxon>Trichosporonaceae</taxon>
        <taxon>Cutaneotrichosporon</taxon>
    </lineage>
</organism>
<evidence type="ECO:0000313" key="1">
    <source>
        <dbReference type="EMBL" id="GMK53534.1"/>
    </source>
</evidence>
<dbReference type="Proteomes" id="UP001222932">
    <property type="component" value="Unassembled WGS sequence"/>
</dbReference>
<gene>
    <name evidence="1" type="ORF">CspeluHIS016_0101200</name>
</gene>
<sequence length="168" mass="18886">MPPHSHLSPAALAARSARLVERRAALRRTSPNRLTRHTQAFRDATNRLDDILQVLERLLHILEVRGLGHPYQPLWTCYEDALMHGERARCFGFGQQTWNQCAIEGYQGFVAIVELELALQSGSWGWYGARGRELWEEIRDAAQAVVSTIRVASATAVAMQSRARPRGA</sequence>
<proteinExistence type="predicted"/>
<name>A0AAD3TN35_9TREE</name>
<dbReference type="AlphaFoldDB" id="A0AAD3TN35"/>
<reference evidence="1" key="2">
    <citation type="submission" date="2023-06" db="EMBL/GenBank/DDBJ databases">
        <authorList>
            <person name="Kobayashi Y."/>
            <person name="Kayamori A."/>
            <person name="Aoki K."/>
            <person name="Shiwa Y."/>
            <person name="Fujita N."/>
            <person name="Sugita T."/>
            <person name="Iwasaki W."/>
            <person name="Tanaka N."/>
            <person name="Takashima M."/>
        </authorList>
    </citation>
    <scope>NUCLEOTIDE SEQUENCE</scope>
    <source>
        <strain evidence="1">HIS016</strain>
    </source>
</reference>
<accession>A0AAD3TN35</accession>
<reference evidence="1" key="1">
    <citation type="journal article" date="2023" name="BMC Genomics">
        <title>Chromosome-level genome assemblies of Cutaneotrichosporon spp. (Trichosporonales, Basidiomycota) reveal imbalanced evolution between nucleotide sequences and chromosome synteny.</title>
        <authorList>
            <person name="Kobayashi Y."/>
            <person name="Kayamori A."/>
            <person name="Aoki K."/>
            <person name="Shiwa Y."/>
            <person name="Matsutani M."/>
            <person name="Fujita N."/>
            <person name="Sugita T."/>
            <person name="Iwasaki W."/>
            <person name="Tanaka N."/>
            <person name="Takashima M."/>
        </authorList>
    </citation>
    <scope>NUCLEOTIDE SEQUENCE</scope>
    <source>
        <strain evidence="1">HIS016</strain>
    </source>
</reference>
<dbReference type="EMBL" id="BTCM01000001">
    <property type="protein sequence ID" value="GMK53534.1"/>
    <property type="molecule type" value="Genomic_DNA"/>
</dbReference>